<evidence type="ECO:0000313" key="2">
    <source>
        <dbReference type="EMBL" id="CAB4728812.1"/>
    </source>
</evidence>
<organism evidence="2">
    <name type="scientific">freshwater metagenome</name>
    <dbReference type="NCBI Taxonomy" id="449393"/>
    <lineage>
        <taxon>unclassified sequences</taxon>
        <taxon>metagenomes</taxon>
        <taxon>ecological metagenomes</taxon>
    </lineage>
</organism>
<dbReference type="AlphaFoldDB" id="A0A6J6S2A3"/>
<proteinExistence type="predicted"/>
<gene>
    <name evidence="2" type="ORF">UFOPK2782_00178</name>
</gene>
<protein>
    <submittedName>
        <fullName evidence="2">Unannotated protein</fullName>
    </submittedName>
</protein>
<dbReference type="EMBL" id="CAEZYS010000011">
    <property type="protein sequence ID" value="CAB4728812.1"/>
    <property type="molecule type" value="Genomic_DNA"/>
</dbReference>
<evidence type="ECO:0000256" key="1">
    <source>
        <dbReference type="SAM" id="MobiDB-lite"/>
    </source>
</evidence>
<reference evidence="2" key="1">
    <citation type="submission" date="2020-05" db="EMBL/GenBank/DDBJ databases">
        <authorList>
            <person name="Chiriac C."/>
            <person name="Salcher M."/>
            <person name="Ghai R."/>
            <person name="Kavagutti S V."/>
        </authorList>
    </citation>
    <scope>NUCLEOTIDE SEQUENCE</scope>
</reference>
<accession>A0A6J6S2A3</accession>
<sequence>MNKKIAAAAIAAALSIGTITSISTAQADRGHARGVPSQVATVLSGLVTKGTLTQAQADAITAALTAAAPIKPLNPIGKMGGENKAAEEAVITSTLGITAADLQAARVAGKSLATLAGDKKAALITALVNFQTTEIDAAVTAGKLTAAQATTAKAGLTARVTARVESVPAPRIGGMGKGKKMHGPDDDDAPKIAPKTTTSSLKKSSARPSIV</sequence>
<name>A0A6J6S2A3_9ZZZZ</name>
<feature type="region of interest" description="Disordered" evidence="1">
    <location>
        <begin position="165"/>
        <end position="211"/>
    </location>
</feature>